<evidence type="ECO:0000313" key="4">
    <source>
        <dbReference type="EMBL" id="CAD9429082.1"/>
    </source>
</evidence>
<dbReference type="PANTHER" id="PTHR44360">
    <property type="entry name" value="DNAJ HOMOLOG SUBFAMILY B MEMBER 9"/>
    <property type="match status" value="1"/>
</dbReference>
<reference evidence="4" key="1">
    <citation type="submission" date="2021-01" db="EMBL/GenBank/DDBJ databases">
        <authorList>
            <person name="Corre E."/>
            <person name="Pelletier E."/>
            <person name="Niang G."/>
            <person name="Scheremetjew M."/>
            <person name="Finn R."/>
            <person name="Kale V."/>
            <person name="Holt S."/>
            <person name="Cochrane G."/>
            <person name="Meng A."/>
            <person name="Brown T."/>
            <person name="Cohen L."/>
        </authorList>
    </citation>
    <scope>NUCLEOTIDE SEQUENCE</scope>
    <source>
        <strain evidence="4">RCC1693</strain>
    </source>
</reference>
<feature type="domain" description="J" evidence="3">
    <location>
        <begin position="50"/>
        <end position="104"/>
    </location>
</feature>
<keyword evidence="1" id="KW-0143">Chaperone</keyword>
<protein>
    <recommendedName>
        <fullName evidence="3">J domain-containing protein</fullName>
    </recommendedName>
</protein>
<gene>
    <name evidence="4" type="ORF">FPAR1323_LOCUS11911</name>
</gene>
<dbReference type="GO" id="GO:0051787">
    <property type="term" value="F:misfolded protein binding"/>
    <property type="evidence" value="ECO:0007669"/>
    <property type="project" value="TreeGrafter"/>
</dbReference>
<dbReference type="InterPro" id="IPR051948">
    <property type="entry name" value="Hsp70_co-chaperone_J-domain"/>
</dbReference>
<dbReference type="PRINTS" id="PR00625">
    <property type="entry name" value="JDOMAIN"/>
</dbReference>
<dbReference type="Gene3D" id="1.10.287.110">
    <property type="entry name" value="DnaJ domain"/>
    <property type="match status" value="1"/>
</dbReference>
<evidence type="ECO:0000256" key="1">
    <source>
        <dbReference type="ARBA" id="ARBA00023186"/>
    </source>
</evidence>
<accession>A0A7S2CLZ3</accession>
<dbReference type="InterPro" id="IPR036869">
    <property type="entry name" value="J_dom_sf"/>
</dbReference>
<evidence type="ECO:0000256" key="2">
    <source>
        <dbReference type="SAM" id="MobiDB-lite"/>
    </source>
</evidence>
<dbReference type="SMART" id="SM00271">
    <property type="entry name" value="DnaJ"/>
    <property type="match status" value="1"/>
</dbReference>
<dbReference type="GO" id="GO:0051087">
    <property type="term" value="F:protein-folding chaperone binding"/>
    <property type="evidence" value="ECO:0007669"/>
    <property type="project" value="TreeGrafter"/>
</dbReference>
<dbReference type="GO" id="GO:0005783">
    <property type="term" value="C:endoplasmic reticulum"/>
    <property type="evidence" value="ECO:0007669"/>
    <property type="project" value="TreeGrafter"/>
</dbReference>
<feature type="region of interest" description="Disordered" evidence="2">
    <location>
        <begin position="103"/>
        <end position="145"/>
    </location>
</feature>
<feature type="compositionally biased region" description="Gly residues" evidence="2">
    <location>
        <begin position="103"/>
        <end position="137"/>
    </location>
</feature>
<dbReference type="Pfam" id="PF00226">
    <property type="entry name" value="DnaJ"/>
    <property type="match status" value="1"/>
</dbReference>
<dbReference type="CDD" id="cd06257">
    <property type="entry name" value="DnaJ"/>
    <property type="match status" value="1"/>
</dbReference>
<name>A0A7S2CLZ3_9STRA</name>
<evidence type="ECO:0000259" key="3">
    <source>
        <dbReference type="PROSITE" id="PS50076"/>
    </source>
</evidence>
<dbReference type="PROSITE" id="PS50076">
    <property type="entry name" value="DNAJ_2"/>
    <property type="match status" value="1"/>
</dbReference>
<organism evidence="4">
    <name type="scientific">Florenciella parvula</name>
    <dbReference type="NCBI Taxonomy" id="236787"/>
    <lineage>
        <taxon>Eukaryota</taxon>
        <taxon>Sar</taxon>
        <taxon>Stramenopiles</taxon>
        <taxon>Ochrophyta</taxon>
        <taxon>Dictyochophyceae</taxon>
        <taxon>Florenciellales</taxon>
        <taxon>Florenciella</taxon>
    </lineage>
</organism>
<dbReference type="SUPFAM" id="SSF46565">
    <property type="entry name" value="Chaperone J-domain"/>
    <property type="match status" value="1"/>
</dbReference>
<dbReference type="AlphaFoldDB" id="A0A7S2CLZ3"/>
<dbReference type="EMBL" id="HBGT01022836">
    <property type="protein sequence ID" value="CAD9429082.1"/>
    <property type="molecule type" value="Transcribed_RNA"/>
</dbReference>
<dbReference type="PANTHER" id="PTHR44360:SF1">
    <property type="entry name" value="DNAJ HOMOLOG SUBFAMILY B MEMBER 9"/>
    <property type="match status" value="1"/>
</dbReference>
<proteinExistence type="predicted"/>
<dbReference type="InterPro" id="IPR001623">
    <property type="entry name" value="DnaJ_domain"/>
</dbReference>
<sequence>MIRLAAAMARRHAADPSSSPLLEGCARSPACALWKLADRADRRGFSSARDPYRVLGVQRGASTDEIKRAYRKMALRYHPDKPGGDAAKFKEVTAALEAITKPGGGGGFGRGQGPGQSGGFHGGGGFGGHSAGSGFGPAGRSSEQHAAEIDRILRDAFGGAFDELLKEQQEGQRRASNRRGGAFVVSEVRSVVQDPKTGKLTMRVHRTFSDGSVEVEVKDGQSEVDAMKSAATTAVKHAVRSAVSAVAKAAAERVKSGVTSAAQSVLSGIFGGGSKRTK</sequence>
<dbReference type="GO" id="GO:0036503">
    <property type="term" value="P:ERAD pathway"/>
    <property type="evidence" value="ECO:0007669"/>
    <property type="project" value="TreeGrafter"/>
</dbReference>